<evidence type="ECO:0000256" key="9">
    <source>
        <dbReference type="ARBA" id="ARBA00022956"/>
    </source>
</evidence>
<keyword evidence="13" id="KW-0437">Light-harvesting polypeptide</keyword>
<keyword evidence="10 14" id="KW-1133">Transmembrane helix</keyword>
<gene>
    <name evidence="16" type="primary">pucA_2</name>
    <name evidence="16" type="ORF">Thiowin_00753</name>
</gene>
<name>A0ABZ0S6Q4_9GAMM</name>
<evidence type="ECO:0000256" key="1">
    <source>
        <dbReference type="ARBA" id="ARBA00002455"/>
    </source>
</evidence>
<dbReference type="RefSeq" id="WP_328986384.1">
    <property type="nucleotide sequence ID" value="NZ_CP121472.1"/>
</dbReference>
<keyword evidence="7" id="KW-0479">Metal-binding</keyword>
<evidence type="ECO:0000256" key="5">
    <source>
        <dbReference type="ARBA" id="ARBA00022549"/>
    </source>
</evidence>
<sequence>MAEIARPQNPQDDWKVWLVVNPSTWLMPMMFSLLVLGIAVHAAVFAIAPAGMLFVN</sequence>
<evidence type="ECO:0000313" key="17">
    <source>
        <dbReference type="Proteomes" id="UP001432180"/>
    </source>
</evidence>
<keyword evidence="8" id="KW-0460">Magnesium</keyword>
<dbReference type="Gene3D" id="4.10.220.20">
    <property type="entry name" value="Light-harvesting complex"/>
    <property type="match status" value="1"/>
</dbReference>
<dbReference type="Proteomes" id="UP001432180">
    <property type="component" value="Chromosome"/>
</dbReference>
<evidence type="ECO:0000256" key="6">
    <source>
        <dbReference type="ARBA" id="ARBA00022692"/>
    </source>
</evidence>
<evidence type="ECO:0000256" key="3">
    <source>
        <dbReference type="ARBA" id="ARBA00022475"/>
    </source>
</evidence>
<dbReference type="NCBIfam" id="NF040861">
    <property type="entry name" value="pufA_517_ASD"/>
    <property type="match status" value="1"/>
</dbReference>
<evidence type="ECO:0000256" key="2">
    <source>
        <dbReference type="ARBA" id="ARBA00004236"/>
    </source>
</evidence>
<protein>
    <submittedName>
        <fullName evidence="16">Light-harvesting protein, PucA</fullName>
    </submittedName>
</protein>
<evidence type="ECO:0000256" key="4">
    <source>
        <dbReference type="ARBA" id="ARBA00022494"/>
    </source>
</evidence>
<keyword evidence="3" id="KW-1003">Cell membrane</keyword>
<feature type="transmembrane region" description="Helical" evidence="14">
    <location>
        <begin position="25"/>
        <end position="55"/>
    </location>
</feature>
<evidence type="ECO:0000256" key="8">
    <source>
        <dbReference type="ARBA" id="ARBA00022842"/>
    </source>
</evidence>
<keyword evidence="17" id="KW-1185">Reference proteome</keyword>
<evidence type="ECO:0000256" key="12">
    <source>
        <dbReference type="ARBA" id="ARBA00023136"/>
    </source>
</evidence>
<keyword evidence="6 14" id="KW-0812">Transmembrane</keyword>
<reference evidence="16 17" key="1">
    <citation type="journal article" date="2023" name="Microorganisms">
        <title>Thiorhodovibrio frisius and Trv. litoralis spp. nov., Two Novel Members from a Clade of Fastidious Purple Sulfur Bacteria That Exhibit Unique Red-Shifted Light-Harvesting Capabilities.</title>
        <authorList>
            <person name="Methner A."/>
            <person name="Kuzyk S.B."/>
            <person name="Petersen J."/>
            <person name="Bauer S."/>
            <person name="Brinkmann H."/>
            <person name="Sichau K."/>
            <person name="Wanner G."/>
            <person name="Wolf J."/>
            <person name="Neumann-Schaal M."/>
            <person name="Henke P."/>
            <person name="Tank M."/>
            <person name="Sproer C."/>
            <person name="Bunk B."/>
            <person name="Overmann J."/>
        </authorList>
    </citation>
    <scope>NUCLEOTIDE SEQUENCE [LARGE SCALE GENOMIC DNA]</scope>
    <source>
        <strain evidence="16 17">DSM 6702</strain>
    </source>
</reference>
<keyword evidence="9" id="KW-0076">Bacteriochlorophyll</keyword>
<dbReference type="InterPro" id="IPR035889">
    <property type="entry name" value="Light-harvesting_complex"/>
</dbReference>
<organism evidence="16 17">
    <name type="scientific">Thiorhodovibrio winogradskyi</name>
    <dbReference type="NCBI Taxonomy" id="77007"/>
    <lineage>
        <taxon>Bacteria</taxon>
        <taxon>Pseudomonadati</taxon>
        <taxon>Pseudomonadota</taxon>
        <taxon>Gammaproteobacteria</taxon>
        <taxon>Chromatiales</taxon>
        <taxon>Chromatiaceae</taxon>
        <taxon>Thiorhodovibrio</taxon>
    </lineage>
</organism>
<feature type="domain" description="Antenna complex alpha/beta subunit" evidence="15">
    <location>
        <begin position="13"/>
        <end position="46"/>
    </location>
</feature>
<dbReference type="InterPro" id="IPR018332">
    <property type="entry name" value="Antenna_alpha"/>
</dbReference>
<keyword evidence="5" id="KW-0042">Antenna complex</keyword>
<proteinExistence type="predicted"/>
<evidence type="ECO:0000256" key="10">
    <source>
        <dbReference type="ARBA" id="ARBA00022989"/>
    </source>
</evidence>
<accession>A0ABZ0S6Q4</accession>
<keyword evidence="4" id="KW-0148">Chlorophyll</keyword>
<evidence type="ECO:0000256" key="7">
    <source>
        <dbReference type="ARBA" id="ARBA00022723"/>
    </source>
</evidence>
<dbReference type="EMBL" id="CP121472">
    <property type="protein sequence ID" value="WPL15836.1"/>
    <property type="molecule type" value="Genomic_DNA"/>
</dbReference>
<comment type="function">
    <text evidence="1">Antenna complexes are light-harvesting systems, which transfer the excitation energy to the reaction centers.</text>
</comment>
<evidence type="ECO:0000259" key="15">
    <source>
        <dbReference type="Pfam" id="PF00556"/>
    </source>
</evidence>
<dbReference type="Pfam" id="PF00556">
    <property type="entry name" value="LHC"/>
    <property type="match status" value="1"/>
</dbReference>
<evidence type="ECO:0000256" key="13">
    <source>
        <dbReference type="ARBA" id="ARBA00023243"/>
    </source>
</evidence>
<evidence type="ECO:0000256" key="14">
    <source>
        <dbReference type="SAM" id="Phobius"/>
    </source>
</evidence>
<comment type="subcellular location">
    <subcellularLocation>
        <location evidence="2">Cell membrane</location>
    </subcellularLocation>
</comment>
<dbReference type="InterPro" id="IPR000066">
    <property type="entry name" value="Antenna_a/b"/>
</dbReference>
<evidence type="ECO:0000256" key="11">
    <source>
        <dbReference type="ARBA" id="ARBA00022991"/>
    </source>
</evidence>
<dbReference type="SUPFAM" id="SSF56918">
    <property type="entry name" value="Light-harvesting complex subunits"/>
    <property type="match status" value="1"/>
</dbReference>
<keyword evidence="11" id="KW-0157">Chromophore</keyword>
<keyword evidence="12 14" id="KW-0472">Membrane</keyword>
<evidence type="ECO:0000313" key="16">
    <source>
        <dbReference type="EMBL" id="WPL15836.1"/>
    </source>
</evidence>